<gene>
    <name evidence="1" type="primary">HaOG202167</name>
    <name evidence="1" type="ORF">B5X24_HaOG202167</name>
</gene>
<reference evidence="1 2" key="1">
    <citation type="journal article" date="2017" name="BMC Biol.">
        <title>Genomic innovations, transcriptional plasticity and gene loss underlying the evolution and divergence of two highly polyphagous and invasive Helicoverpa pest species.</title>
        <authorList>
            <person name="Pearce S.L."/>
            <person name="Clarke D.F."/>
            <person name="East P.D."/>
            <person name="Elfekih S."/>
            <person name="Gordon K.H."/>
            <person name="Jermiin L.S."/>
            <person name="McGaughran A."/>
            <person name="Oakeshott J.G."/>
            <person name="Papanikolaou A."/>
            <person name="Perera O.P."/>
            <person name="Rane R.V."/>
            <person name="Richards S."/>
            <person name="Tay W.T."/>
            <person name="Walsh T.K."/>
            <person name="Anderson A."/>
            <person name="Anderson C.J."/>
            <person name="Asgari S."/>
            <person name="Board P.G."/>
            <person name="Bretschneider A."/>
            <person name="Campbell P.M."/>
            <person name="Chertemps T."/>
            <person name="Christeller J.T."/>
            <person name="Coppin C.W."/>
            <person name="Downes S.J."/>
            <person name="Duan G."/>
            <person name="Farnsworth C.A."/>
            <person name="Good R.T."/>
            <person name="Han L.B."/>
            <person name="Han Y.C."/>
            <person name="Hatje K."/>
            <person name="Horne I."/>
            <person name="Huang Y.P."/>
            <person name="Hughes D.S."/>
            <person name="Jacquin-Joly E."/>
            <person name="James W."/>
            <person name="Jhangiani S."/>
            <person name="Kollmar M."/>
            <person name="Kuwar S.S."/>
            <person name="Li S."/>
            <person name="Liu N.Y."/>
            <person name="Maibeche M.T."/>
            <person name="Miller J.R."/>
            <person name="Montagne N."/>
            <person name="Perry T."/>
            <person name="Qu J."/>
            <person name="Song S.V."/>
            <person name="Sutton G.G."/>
            <person name="Vogel H."/>
            <person name="Walenz B.P."/>
            <person name="Xu W."/>
            <person name="Zhang H.J."/>
            <person name="Zou Z."/>
            <person name="Batterham P."/>
            <person name="Edwards O.R."/>
            <person name="Feyereisen R."/>
            <person name="Gibbs R.A."/>
            <person name="Heckel D.G."/>
            <person name="McGrath A."/>
            <person name="Robin C."/>
            <person name="Scherer S.E."/>
            <person name="Worley K.C."/>
            <person name="Wu Y.D."/>
        </authorList>
    </citation>
    <scope>NUCLEOTIDE SEQUENCE [LARGE SCALE GENOMIC DNA]</scope>
    <source>
        <strain evidence="1">Harm_GR_Male_#8</strain>
        <tissue evidence="1">Whole organism</tissue>
    </source>
</reference>
<dbReference type="EMBL" id="KZ149903">
    <property type="protein sequence ID" value="PZC78423.1"/>
    <property type="molecule type" value="Genomic_DNA"/>
</dbReference>
<accession>A0A2W1C2Q3</accession>
<evidence type="ECO:0000313" key="1">
    <source>
        <dbReference type="EMBL" id="PZC78423.1"/>
    </source>
</evidence>
<dbReference type="OrthoDB" id="10037534at2759"/>
<name>A0A2W1C2Q3_HELAM</name>
<sequence>MISLTSYGSMFDWKPKVLCIILCVPATLCLIRDFSICHDDFDSEPADGVLKEHTFKWVGFVQYIHGMVV</sequence>
<dbReference type="AlphaFoldDB" id="A0A2W1C2Q3"/>
<keyword evidence="2" id="KW-1185">Reference proteome</keyword>
<proteinExistence type="predicted"/>
<organism evidence="1 2">
    <name type="scientific">Helicoverpa armigera</name>
    <name type="common">Cotton bollworm</name>
    <name type="synonym">Heliothis armigera</name>
    <dbReference type="NCBI Taxonomy" id="29058"/>
    <lineage>
        <taxon>Eukaryota</taxon>
        <taxon>Metazoa</taxon>
        <taxon>Ecdysozoa</taxon>
        <taxon>Arthropoda</taxon>
        <taxon>Hexapoda</taxon>
        <taxon>Insecta</taxon>
        <taxon>Pterygota</taxon>
        <taxon>Neoptera</taxon>
        <taxon>Endopterygota</taxon>
        <taxon>Lepidoptera</taxon>
        <taxon>Glossata</taxon>
        <taxon>Ditrysia</taxon>
        <taxon>Noctuoidea</taxon>
        <taxon>Noctuidae</taxon>
        <taxon>Heliothinae</taxon>
        <taxon>Helicoverpa</taxon>
    </lineage>
</organism>
<protein>
    <submittedName>
        <fullName evidence="1">Uncharacterized protein</fullName>
    </submittedName>
</protein>
<evidence type="ECO:0000313" key="2">
    <source>
        <dbReference type="Proteomes" id="UP000249218"/>
    </source>
</evidence>
<dbReference type="Proteomes" id="UP000249218">
    <property type="component" value="Unassembled WGS sequence"/>
</dbReference>